<feature type="transmembrane region" description="Helical" evidence="2">
    <location>
        <begin position="240"/>
        <end position="263"/>
    </location>
</feature>
<keyword evidence="2" id="KW-1133">Transmembrane helix</keyword>
<reference evidence="3 4" key="1">
    <citation type="journal article" date="2016" name="Mol. Biol. Evol.">
        <title>Comparative Genomics of Early-Diverging Mushroom-Forming Fungi Provides Insights into the Origins of Lignocellulose Decay Capabilities.</title>
        <authorList>
            <person name="Nagy L.G."/>
            <person name="Riley R."/>
            <person name="Tritt A."/>
            <person name="Adam C."/>
            <person name="Daum C."/>
            <person name="Floudas D."/>
            <person name="Sun H."/>
            <person name="Yadav J.S."/>
            <person name="Pangilinan J."/>
            <person name="Larsson K.H."/>
            <person name="Matsuura K."/>
            <person name="Barry K."/>
            <person name="Labutti K."/>
            <person name="Kuo R."/>
            <person name="Ohm R.A."/>
            <person name="Bhattacharya S.S."/>
            <person name="Shirouzu T."/>
            <person name="Yoshinaga Y."/>
            <person name="Martin F.M."/>
            <person name="Grigoriev I.V."/>
            <person name="Hibbett D.S."/>
        </authorList>
    </citation>
    <scope>NUCLEOTIDE SEQUENCE [LARGE SCALE GENOMIC DNA]</scope>
    <source>
        <strain evidence="3 4">CBS 109695</strain>
    </source>
</reference>
<keyword evidence="2" id="KW-0812">Transmembrane</keyword>
<feature type="transmembrane region" description="Helical" evidence="2">
    <location>
        <begin position="26"/>
        <end position="49"/>
    </location>
</feature>
<feature type="region of interest" description="Disordered" evidence="1">
    <location>
        <begin position="332"/>
        <end position="352"/>
    </location>
</feature>
<name>A0A167VZY2_9AGAM</name>
<dbReference type="EMBL" id="KV417832">
    <property type="protein sequence ID" value="KZP05547.1"/>
    <property type="molecule type" value="Genomic_DNA"/>
</dbReference>
<gene>
    <name evidence="3" type="ORF">FIBSPDRAFT_349338</name>
</gene>
<dbReference type="Proteomes" id="UP000076532">
    <property type="component" value="Unassembled WGS sequence"/>
</dbReference>
<dbReference type="OrthoDB" id="3257778at2759"/>
<keyword evidence="2" id="KW-0472">Membrane</keyword>
<proteinExistence type="predicted"/>
<evidence type="ECO:0000313" key="3">
    <source>
        <dbReference type="EMBL" id="KZP05547.1"/>
    </source>
</evidence>
<evidence type="ECO:0000313" key="4">
    <source>
        <dbReference type="Proteomes" id="UP000076532"/>
    </source>
</evidence>
<organism evidence="3 4">
    <name type="scientific">Athelia psychrophila</name>
    <dbReference type="NCBI Taxonomy" id="1759441"/>
    <lineage>
        <taxon>Eukaryota</taxon>
        <taxon>Fungi</taxon>
        <taxon>Dikarya</taxon>
        <taxon>Basidiomycota</taxon>
        <taxon>Agaricomycotina</taxon>
        <taxon>Agaricomycetes</taxon>
        <taxon>Agaricomycetidae</taxon>
        <taxon>Atheliales</taxon>
        <taxon>Atheliaceae</taxon>
        <taxon>Athelia</taxon>
    </lineage>
</organism>
<evidence type="ECO:0000256" key="2">
    <source>
        <dbReference type="SAM" id="Phobius"/>
    </source>
</evidence>
<dbReference type="AlphaFoldDB" id="A0A167VZY2"/>
<evidence type="ECO:0000256" key="1">
    <source>
        <dbReference type="SAM" id="MobiDB-lite"/>
    </source>
</evidence>
<feature type="transmembrane region" description="Helical" evidence="2">
    <location>
        <begin position="269"/>
        <end position="289"/>
    </location>
</feature>
<keyword evidence="4" id="KW-1185">Reference proteome</keyword>
<accession>A0A167VZY2</accession>
<sequence length="382" mass="41221">MVSQCADYVFRNSVFRKHTFEPAGWAIFRGITAVYSCIGLVFFSAYAGYTEGQLHSNDISYTVKETMLAASQCRNVALKFASISVTAYKADVASMSFWNPTVVPDTNLSAVLSPDSFYSSTAPGVWAATGMAWPGPVDLNLSWTGNYSLVMWVTSANSIGFMNSTQVNLTSPLILAPSKQYTMSLSMIMYKLGNLGFLSYRPDNIGIVDGGSESNTSTASFSFNSYCQPVLQRDLSPPSVIASIATVISSIGGMLSFIDGIFALIFGRAIGAILFGSRIISPFGLLGMVTRNRFKRLIHEQYPRMLQDIESGGMAAYISEVAIDAALVDRADAPPSKRPTGSPTSYSGYEAGEGEGDAIHLLRPLQTGSYLRLPRGGDELED</sequence>
<protein>
    <submittedName>
        <fullName evidence="3">Uncharacterized protein</fullName>
    </submittedName>
</protein>